<feature type="compositionally biased region" description="Basic residues" evidence="1">
    <location>
        <begin position="68"/>
        <end position="78"/>
    </location>
</feature>
<keyword evidence="2" id="KW-0812">Transmembrane</keyword>
<evidence type="ECO:0000313" key="3">
    <source>
        <dbReference type="EMBL" id="CAB4813386.1"/>
    </source>
</evidence>
<protein>
    <submittedName>
        <fullName evidence="3">Unannotated protein</fullName>
    </submittedName>
</protein>
<keyword evidence="2" id="KW-1133">Transmembrane helix</keyword>
<keyword evidence="2" id="KW-0472">Membrane</keyword>
<accession>A0A6J6Z1H1</accession>
<feature type="transmembrane region" description="Helical" evidence="2">
    <location>
        <begin position="34"/>
        <end position="53"/>
    </location>
</feature>
<dbReference type="EMBL" id="CAFAAI010000351">
    <property type="protein sequence ID" value="CAB4813386.1"/>
    <property type="molecule type" value="Genomic_DNA"/>
</dbReference>
<name>A0A6J6Z1H1_9ZZZZ</name>
<proteinExistence type="predicted"/>
<feature type="transmembrane region" description="Helical" evidence="2">
    <location>
        <begin position="7"/>
        <end position="28"/>
    </location>
</feature>
<dbReference type="AlphaFoldDB" id="A0A6J6Z1H1"/>
<evidence type="ECO:0000256" key="1">
    <source>
        <dbReference type="SAM" id="MobiDB-lite"/>
    </source>
</evidence>
<organism evidence="3">
    <name type="scientific">freshwater metagenome</name>
    <dbReference type="NCBI Taxonomy" id="449393"/>
    <lineage>
        <taxon>unclassified sequences</taxon>
        <taxon>metagenomes</taxon>
        <taxon>ecological metagenomes</taxon>
    </lineage>
</organism>
<gene>
    <name evidence="3" type="ORF">UFOPK2992_01731</name>
</gene>
<feature type="region of interest" description="Disordered" evidence="1">
    <location>
        <begin position="64"/>
        <end position="89"/>
    </location>
</feature>
<evidence type="ECO:0000256" key="2">
    <source>
        <dbReference type="SAM" id="Phobius"/>
    </source>
</evidence>
<reference evidence="3" key="1">
    <citation type="submission" date="2020-05" db="EMBL/GenBank/DDBJ databases">
        <authorList>
            <person name="Chiriac C."/>
            <person name="Salcher M."/>
            <person name="Ghai R."/>
            <person name="Kavagutti S V."/>
        </authorList>
    </citation>
    <scope>NUCLEOTIDE SEQUENCE</scope>
</reference>
<sequence length="89" mass="9596">MLPGRVLMSVAGSVGLLINVPWAISYYFPGEGRVPLLILVSGALVLAVAVLLARMGDRFRSELGGRHERVHHNGRHRGAPPSSFTPMPL</sequence>